<dbReference type="HAMAP" id="MF_01527_B">
    <property type="entry name" value="GTP_cyclohydrol_B"/>
    <property type="match status" value="1"/>
</dbReference>
<evidence type="ECO:0000256" key="1">
    <source>
        <dbReference type="ARBA" id="ARBA00022801"/>
    </source>
</evidence>
<feature type="site" description="May be catalytically important" evidence="2">
    <location>
        <position position="152"/>
    </location>
</feature>
<dbReference type="InterPro" id="IPR003801">
    <property type="entry name" value="GTP_cyclohydrolase_FolE2/MptA"/>
</dbReference>
<comment type="catalytic activity">
    <reaction evidence="2">
        <text>GTP + H2O = 7,8-dihydroneopterin 3'-triphosphate + formate + H(+)</text>
        <dbReference type="Rhea" id="RHEA:17473"/>
        <dbReference type="ChEBI" id="CHEBI:15377"/>
        <dbReference type="ChEBI" id="CHEBI:15378"/>
        <dbReference type="ChEBI" id="CHEBI:15740"/>
        <dbReference type="ChEBI" id="CHEBI:37565"/>
        <dbReference type="ChEBI" id="CHEBI:58462"/>
        <dbReference type="EC" id="3.5.4.16"/>
    </reaction>
</comment>
<comment type="caution">
    <text evidence="3">The sequence shown here is derived from an EMBL/GenBank/DDBJ whole genome shotgun (WGS) entry which is preliminary data.</text>
</comment>
<evidence type="ECO:0000256" key="2">
    <source>
        <dbReference type="HAMAP-Rule" id="MF_01527"/>
    </source>
</evidence>
<comment type="pathway">
    <text evidence="2">Cofactor biosynthesis; 7,8-dihydroneopterin triphosphate biosynthesis; 7,8-dihydroneopterin triphosphate from GTP: step 1/1.</text>
</comment>
<dbReference type="Proteomes" id="UP000715095">
    <property type="component" value="Unassembled WGS sequence"/>
</dbReference>
<name>A0ABS2DPW5_9BURK</name>
<comment type="similarity">
    <text evidence="2">Belongs to the GTP cyclohydrolase IV family.</text>
</comment>
<proteinExistence type="inferred from homology"/>
<comment type="function">
    <text evidence="2">Converts GTP to 7,8-dihydroneopterin triphosphate.</text>
</comment>
<dbReference type="NCBIfam" id="NF010200">
    <property type="entry name" value="PRK13674.1-1"/>
    <property type="match status" value="1"/>
</dbReference>
<dbReference type="Pfam" id="PF02649">
    <property type="entry name" value="GCHY-1"/>
    <property type="match status" value="1"/>
</dbReference>
<keyword evidence="4" id="KW-1185">Reference proteome</keyword>
<evidence type="ECO:0000313" key="4">
    <source>
        <dbReference type="Proteomes" id="UP000715095"/>
    </source>
</evidence>
<keyword evidence="1 2" id="KW-0378">Hydrolase</keyword>
<evidence type="ECO:0000313" key="3">
    <source>
        <dbReference type="EMBL" id="MBM6703167.1"/>
    </source>
</evidence>
<dbReference type="EC" id="3.5.4.16" evidence="2"/>
<accession>A0ABS2DPW5</accession>
<dbReference type="PANTHER" id="PTHR36445">
    <property type="entry name" value="GTP CYCLOHYDROLASE MPTA"/>
    <property type="match status" value="1"/>
</dbReference>
<sequence>MEADQKNILPDVQSTQDGRNIAIDRVGVRGVSLPIVIEGKNGPQHTVATLTMTVALPADQKGTHMSRFIALMDELREPINEAVMCKLIVDMLERLHAVSGTIEIRFPFFIRKTAPVSKLESLMNYEGRWIANVEEGVTTVRQETTVPVTSLCPCSKEISRYGAHNQRSHLVTSLVLASPMSLEEQVRISEISASCQLWSRLKRSDEKYVTEYAYDHPKFVEDLVRDMAKLLNEDERVVSYRVEAENFESIHNHSAYAYIENDKRAG</sequence>
<reference evidence="3 4" key="1">
    <citation type="journal article" date="2021" name="Sci. Rep.">
        <title>The distribution of antibiotic resistance genes in chicken gut microbiota commensals.</title>
        <authorList>
            <person name="Juricova H."/>
            <person name="Matiasovicova J."/>
            <person name="Kubasova T."/>
            <person name="Cejkova D."/>
            <person name="Rychlik I."/>
        </authorList>
    </citation>
    <scope>NUCLEOTIDE SEQUENCE [LARGE SCALE GENOMIC DNA]</scope>
    <source>
        <strain evidence="3 4">An829</strain>
    </source>
</reference>
<dbReference type="PANTHER" id="PTHR36445:SF1">
    <property type="entry name" value="GTP CYCLOHYDROLASE MPTA"/>
    <property type="match status" value="1"/>
</dbReference>
<dbReference type="EMBL" id="JACJJC010000001">
    <property type="protein sequence ID" value="MBM6703167.1"/>
    <property type="molecule type" value="Genomic_DNA"/>
</dbReference>
<dbReference type="RefSeq" id="WP_205101546.1">
    <property type="nucleotide sequence ID" value="NZ_JACJJC010000001.1"/>
</dbReference>
<dbReference type="InterPro" id="IPR022838">
    <property type="entry name" value="GTP_cyclohydrolase_FolE2"/>
</dbReference>
<gene>
    <name evidence="2" type="primary">folE2</name>
    <name evidence="3" type="ORF">H6A60_01375</name>
</gene>
<organism evidence="3 4">
    <name type="scientific">Sutterella massiliensis</name>
    <dbReference type="NCBI Taxonomy" id="1816689"/>
    <lineage>
        <taxon>Bacteria</taxon>
        <taxon>Pseudomonadati</taxon>
        <taxon>Pseudomonadota</taxon>
        <taxon>Betaproteobacteria</taxon>
        <taxon>Burkholderiales</taxon>
        <taxon>Sutterellaceae</taxon>
        <taxon>Sutterella</taxon>
    </lineage>
</organism>
<protein>
    <recommendedName>
        <fullName evidence="2">GTP cyclohydrolase FolE2</fullName>
        <ecNumber evidence="2">3.5.4.16</ecNumber>
    </recommendedName>
</protein>
<dbReference type="Gene3D" id="3.10.270.10">
    <property type="entry name" value="Urate Oxidase"/>
    <property type="match status" value="1"/>
</dbReference>